<evidence type="ECO:0000313" key="17">
    <source>
        <dbReference type="Proteomes" id="UP000006671"/>
    </source>
</evidence>
<feature type="compositionally biased region" description="Polar residues" evidence="14">
    <location>
        <begin position="278"/>
        <end position="289"/>
    </location>
</feature>
<keyword evidence="4" id="KW-1017">Isopeptide bond</keyword>
<dbReference type="GO" id="GO:0006325">
    <property type="term" value="P:chromatin organization"/>
    <property type="evidence" value="ECO:0007669"/>
    <property type="project" value="UniProtKB-KW"/>
</dbReference>
<evidence type="ECO:0000256" key="8">
    <source>
        <dbReference type="ARBA" id="ARBA00023128"/>
    </source>
</evidence>
<dbReference type="OMA" id="FPPENQQ"/>
<keyword evidence="7" id="KW-0156">Chromatin regulator</keyword>
<feature type="compositionally biased region" description="Polar residues" evidence="14">
    <location>
        <begin position="24"/>
        <end position="36"/>
    </location>
</feature>
<dbReference type="Pfam" id="PF13891">
    <property type="entry name" value="zf-C3HC3H_KANSL2"/>
    <property type="match status" value="2"/>
</dbReference>
<organism evidence="17">
    <name type="scientific">Naegleria gruberi</name>
    <name type="common">Amoeba</name>
    <dbReference type="NCBI Taxonomy" id="5762"/>
    <lineage>
        <taxon>Eukaryota</taxon>
        <taxon>Discoba</taxon>
        <taxon>Heterolobosea</taxon>
        <taxon>Tetramitia</taxon>
        <taxon>Eutetramitia</taxon>
        <taxon>Vahlkampfiidae</taxon>
        <taxon>Naegleria</taxon>
    </lineage>
</organism>
<evidence type="ECO:0000259" key="15">
    <source>
        <dbReference type="Pfam" id="PF13891"/>
    </source>
</evidence>
<evidence type="ECO:0000256" key="9">
    <source>
        <dbReference type="ARBA" id="ARBA00023242"/>
    </source>
</evidence>
<evidence type="ECO:0000256" key="11">
    <source>
        <dbReference type="ARBA" id="ARBA00033378"/>
    </source>
</evidence>
<comment type="function">
    <text evidence="12">Non-catalytic component of the NSL histone acetyltransferase complex, a multiprotein complex that mediates histone H4 acetylation at 'Lys-5'- and 'Lys-8' (H4K5ac and H4K8ac) at transcription start sites and promotes transcription initiation. Required for NSL complex stability and for transcription of intraciliary transport genes in both ciliated and non-ciliated cells by regulating histone H4 acetylation at 'Lys-5'- and 'Lys-12' (H4K5ac and H4K12ac). This is necessary for cilium assembly in ciliated cells and for organization of the microtubule cytoskeleton in non-ciliated cells. Required within the NSL complex to maintain nuclear architecture stability by promoting KAT8-mediated acetylation of lamin LMNA.</text>
</comment>
<dbReference type="Proteomes" id="UP000006671">
    <property type="component" value="Unassembled WGS sequence"/>
</dbReference>
<feature type="compositionally biased region" description="Low complexity" evidence="14">
    <location>
        <begin position="191"/>
        <end position="211"/>
    </location>
</feature>
<gene>
    <name evidence="16" type="primary">AM55</name>
    <name evidence="16" type="ORF">NAEGRDRAFT_80291</name>
</gene>
<dbReference type="InterPro" id="IPR025927">
    <property type="entry name" value="Znf_KANL2-like"/>
</dbReference>
<dbReference type="RefSeq" id="XP_002675322.1">
    <property type="nucleotide sequence ID" value="XM_002675276.1"/>
</dbReference>
<feature type="domain" description="KANL2-like probable zinc-finger" evidence="15">
    <location>
        <begin position="75"/>
        <end position="136"/>
    </location>
</feature>
<dbReference type="VEuPathDB" id="AmoebaDB:NAEGRDRAFT_80291"/>
<dbReference type="GeneID" id="8852012"/>
<dbReference type="InParanoid" id="D2VKC8"/>
<keyword evidence="5" id="KW-0597">Phosphoprotein</keyword>
<evidence type="ECO:0000256" key="4">
    <source>
        <dbReference type="ARBA" id="ARBA00022499"/>
    </source>
</evidence>
<evidence type="ECO:0000256" key="3">
    <source>
        <dbReference type="ARBA" id="ARBA00015508"/>
    </source>
</evidence>
<dbReference type="EMBL" id="GG738878">
    <property type="protein sequence ID" value="EFC42578.1"/>
    <property type="molecule type" value="Genomic_DNA"/>
</dbReference>
<evidence type="ECO:0000256" key="14">
    <source>
        <dbReference type="SAM" id="MobiDB-lite"/>
    </source>
</evidence>
<evidence type="ECO:0000256" key="1">
    <source>
        <dbReference type="ARBA" id="ARBA00004123"/>
    </source>
</evidence>
<protein>
    <recommendedName>
        <fullName evidence="3">KAT8 regulatory NSL complex subunit 2</fullName>
    </recommendedName>
    <alternativeName>
        <fullName evidence="11">NSL complex protein NSL2</fullName>
    </alternativeName>
    <alternativeName>
        <fullName evidence="10">Non-specific lethal 2 homolog</fullName>
    </alternativeName>
</protein>
<feature type="region of interest" description="Disordered" evidence="14">
    <location>
        <begin position="140"/>
        <end position="211"/>
    </location>
</feature>
<evidence type="ECO:0000313" key="16">
    <source>
        <dbReference type="EMBL" id="EFC42578.1"/>
    </source>
</evidence>
<evidence type="ECO:0000256" key="5">
    <source>
        <dbReference type="ARBA" id="ARBA00022553"/>
    </source>
</evidence>
<dbReference type="GO" id="GO:0005634">
    <property type="term" value="C:nucleus"/>
    <property type="evidence" value="ECO:0007669"/>
    <property type="project" value="UniProtKB-SubCell"/>
</dbReference>
<feature type="region of interest" description="Disordered" evidence="14">
    <location>
        <begin position="229"/>
        <end position="298"/>
    </location>
</feature>
<keyword evidence="6" id="KW-0832">Ubl conjugation</keyword>
<sequence length="549" mass="62426">MSTSNQSDSENENNNQSIQPSSSTDVAQPSSSSDASTIDYFKPVGVNEEGKPMYDRTGITLHGMKKHEKDGKQLCGFGGNVCTQRPMKTFDFCVKHILQDPTAPFKRCEYVAKGKHCGNPVKLDVGEDIRYCNIHKQKMGITPKTKKKKSEEKTPSKRGRKKEKKEESETTPESKEVKEEKSTPDVPPPSSSVETTTIPTTTTSSTITSTTIPTPLISTLSTSVEPILPYPINCVNNNNEDTDSDDYTGVNKPIDTRKEQKPPKKSPPQKRKRKFNKKPQQTVLFSGSDTESDVPTDDDECMEETYLYPPYSAQENGSQCLTEMEFLRIRKHHIESLLKLYRGRHKKMRNELERKYTEFLIQREMAANIILNEQTTINSDIKIRLKKVNYNNYYNPKNRMNDTDSVVLPTVNFPPENQQVYHCSKVEKYHESTKEPLCCHPNCFSKRLLGVEFCLQHIIYDEKQRLYVPSTGSTPLYASSSDVNTKIPKEATLGERTVVVIENANKLTLPKWQINSEQDKHVQNLLKKLKGEDDPMQIDNVPISEDLSK</sequence>
<keyword evidence="8" id="KW-0496">Mitochondrion</keyword>
<proteinExistence type="predicted"/>
<dbReference type="GO" id="GO:0044545">
    <property type="term" value="C:NSL complex"/>
    <property type="evidence" value="ECO:0007669"/>
    <property type="project" value="TreeGrafter"/>
</dbReference>
<dbReference type="GO" id="GO:0005739">
    <property type="term" value="C:mitochondrion"/>
    <property type="evidence" value="ECO:0007669"/>
    <property type="project" value="UniProtKB-SubCell"/>
</dbReference>
<feature type="region of interest" description="Disordered" evidence="14">
    <location>
        <begin position="1"/>
        <end position="42"/>
    </location>
</feature>
<feature type="compositionally biased region" description="Basic residues" evidence="14">
    <location>
        <begin position="263"/>
        <end position="277"/>
    </location>
</feature>
<comment type="subunit">
    <text evidence="13">Component of the NSL complex at least composed of KAT8/MOF, KANSL1, KANSL2, KANSL3, MCRS1, PHF20, OGT1/OGT, WDR5 and HCFC1.</text>
</comment>
<dbReference type="InterPro" id="IPR026316">
    <property type="entry name" value="NSL2"/>
</dbReference>
<dbReference type="PANTHER" id="PTHR13453">
    <property type="entry name" value="KAT8 REGULATORY NSL COMPLEX SUBUNIT 2"/>
    <property type="match status" value="1"/>
</dbReference>
<dbReference type="PANTHER" id="PTHR13453:SF1">
    <property type="entry name" value="KAT8 REGULATORY NSL COMPLEX SUBUNIT 2"/>
    <property type="match status" value="1"/>
</dbReference>
<feature type="compositionally biased region" description="Basic and acidic residues" evidence="14">
    <location>
        <begin position="164"/>
        <end position="183"/>
    </location>
</feature>
<dbReference type="OrthoDB" id="10038011at2759"/>
<evidence type="ECO:0000256" key="13">
    <source>
        <dbReference type="ARBA" id="ARBA00093543"/>
    </source>
</evidence>
<feature type="compositionally biased region" description="Low complexity" evidence="14">
    <location>
        <begin position="1"/>
        <end position="23"/>
    </location>
</feature>
<evidence type="ECO:0000256" key="10">
    <source>
        <dbReference type="ARBA" id="ARBA00032947"/>
    </source>
</evidence>
<dbReference type="AlphaFoldDB" id="D2VKC8"/>
<accession>D2VKC8</accession>
<evidence type="ECO:0000256" key="2">
    <source>
        <dbReference type="ARBA" id="ARBA00004173"/>
    </source>
</evidence>
<dbReference type="STRING" id="5762.D2VKC8"/>
<evidence type="ECO:0000256" key="12">
    <source>
        <dbReference type="ARBA" id="ARBA00093359"/>
    </source>
</evidence>
<name>D2VKC8_NAEGR</name>
<dbReference type="KEGG" id="ngr:NAEGRDRAFT_80291"/>
<keyword evidence="9" id="KW-0539">Nucleus</keyword>
<reference evidence="16 17" key="1">
    <citation type="journal article" date="2010" name="Cell">
        <title>The genome of Naegleria gruberi illuminates early eukaryotic versatility.</title>
        <authorList>
            <person name="Fritz-Laylin L.K."/>
            <person name="Prochnik S.E."/>
            <person name="Ginger M.L."/>
            <person name="Dacks J.B."/>
            <person name="Carpenter M.L."/>
            <person name="Field M.C."/>
            <person name="Kuo A."/>
            <person name="Paredez A."/>
            <person name="Chapman J."/>
            <person name="Pham J."/>
            <person name="Shu S."/>
            <person name="Neupane R."/>
            <person name="Cipriano M."/>
            <person name="Mancuso J."/>
            <person name="Tu H."/>
            <person name="Salamov A."/>
            <person name="Lindquist E."/>
            <person name="Shapiro H."/>
            <person name="Lucas S."/>
            <person name="Grigoriev I.V."/>
            <person name="Cande W.Z."/>
            <person name="Fulton C."/>
            <person name="Rokhsar D.S."/>
            <person name="Dawson S.C."/>
        </authorList>
    </citation>
    <scope>NUCLEOTIDE SEQUENCE [LARGE SCALE GENOMIC DNA]</scope>
    <source>
        <strain evidence="16 17">NEG-M</strain>
    </source>
</reference>
<keyword evidence="17" id="KW-1185">Reference proteome</keyword>
<evidence type="ECO:0000256" key="7">
    <source>
        <dbReference type="ARBA" id="ARBA00022853"/>
    </source>
</evidence>
<feature type="domain" description="KANL2-like probable zinc-finger" evidence="15">
    <location>
        <begin position="438"/>
        <end position="469"/>
    </location>
</feature>
<comment type="subcellular location">
    <subcellularLocation>
        <location evidence="2">Mitochondrion</location>
    </subcellularLocation>
    <subcellularLocation>
        <location evidence="1">Nucleus</location>
    </subcellularLocation>
</comment>
<evidence type="ECO:0000256" key="6">
    <source>
        <dbReference type="ARBA" id="ARBA00022843"/>
    </source>
</evidence>